<dbReference type="VEuPathDB" id="FungiDB:PC110_g15054"/>
<evidence type="ECO:0000313" key="2">
    <source>
        <dbReference type="Proteomes" id="UP000736787"/>
    </source>
</evidence>
<accession>A0A8T1EA07</accession>
<organism evidence="1 2">
    <name type="scientific">Phytophthora cactorum</name>
    <dbReference type="NCBI Taxonomy" id="29920"/>
    <lineage>
        <taxon>Eukaryota</taxon>
        <taxon>Sar</taxon>
        <taxon>Stramenopiles</taxon>
        <taxon>Oomycota</taxon>
        <taxon>Peronosporomycetes</taxon>
        <taxon>Peronosporales</taxon>
        <taxon>Peronosporaceae</taxon>
        <taxon>Phytophthora</taxon>
    </lineage>
</organism>
<comment type="caution">
    <text evidence="1">The sequence shown here is derived from an EMBL/GenBank/DDBJ whole genome shotgun (WGS) entry which is preliminary data.</text>
</comment>
<dbReference type="Proteomes" id="UP000736787">
    <property type="component" value="Unassembled WGS sequence"/>
</dbReference>
<evidence type="ECO:0000313" key="1">
    <source>
        <dbReference type="EMBL" id="KAG2948627.1"/>
    </source>
</evidence>
<proteinExistence type="predicted"/>
<reference evidence="1" key="1">
    <citation type="submission" date="2018-10" db="EMBL/GenBank/DDBJ databases">
        <title>Effector identification in a new, highly contiguous assembly of the strawberry crown rot pathogen Phytophthora cactorum.</title>
        <authorList>
            <person name="Armitage A.D."/>
            <person name="Nellist C.F."/>
            <person name="Bates H."/>
            <person name="Vickerstaff R.J."/>
            <person name="Harrison R.J."/>
        </authorList>
    </citation>
    <scope>NUCLEOTIDE SEQUENCE</scope>
    <source>
        <strain evidence="1">4040</strain>
    </source>
</reference>
<gene>
    <name evidence="1" type="ORF">PC117_g5869</name>
</gene>
<name>A0A8T1EA07_9STRA</name>
<dbReference type="EMBL" id="RCMK01000106">
    <property type="protein sequence ID" value="KAG2948627.1"/>
    <property type="molecule type" value="Genomic_DNA"/>
</dbReference>
<dbReference type="AlphaFoldDB" id="A0A8T1EA07"/>
<protein>
    <submittedName>
        <fullName evidence="1">Uncharacterized protein</fullName>
    </submittedName>
</protein>
<sequence>MYPSNPAFNALQDSEVPLHSVQTSCSLCQVAKMLICLDRKVVSLFVCGEHVTRAIPSHSRNLTAPQKDFAKQMARAGMKPARIHTAMLLHFGLRPSELPALQKVQNVVCYCRRTKLGG</sequence>